<evidence type="ECO:0000313" key="2">
    <source>
        <dbReference type="Proteomes" id="UP000322000"/>
    </source>
</evidence>
<feature type="compositionally biased region" description="Polar residues" evidence="1">
    <location>
        <begin position="201"/>
        <end position="225"/>
    </location>
</feature>
<feature type="compositionally biased region" description="Basic and acidic residues" evidence="1">
    <location>
        <begin position="360"/>
        <end position="405"/>
    </location>
</feature>
<reference evidence="3" key="1">
    <citation type="submission" date="2025-08" db="UniProtKB">
        <authorList>
            <consortium name="RefSeq"/>
        </authorList>
    </citation>
    <scope>IDENTIFICATION</scope>
</reference>
<organism evidence="2 3">
    <name type="scientific">Trichoplusia ni</name>
    <name type="common">Cabbage looper</name>
    <dbReference type="NCBI Taxonomy" id="7111"/>
    <lineage>
        <taxon>Eukaryota</taxon>
        <taxon>Metazoa</taxon>
        <taxon>Ecdysozoa</taxon>
        <taxon>Arthropoda</taxon>
        <taxon>Hexapoda</taxon>
        <taxon>Insecta</taxon>
        <taxon>Pterygota</taxon>
        <taxon>Neoptera</taxon>
        <taxon>Endopterygota</taxon>
        <taxon>Lepidoptera</taxon>
        <taxon>Glossata</taxon>
        <taxon>Ditrysia</taxon>
        <taxon>Noctuoidea</taxon>
        <taxon>Noctuidae</taxon>
        <taxon>Plusiinae</taxon>
        <taxon>Trichoplusia</taxon>
    </lineage>
</organism>
<feature type="compositionally biased region" description="Polar residues" evidence="1">
    <location>
        <begin position="763"/>
        <end position="776"/>
    </location>
</feature>
<evidence type="ECO:0000313" key="3">
    <source>
        <dbReference type="RefSeq" id="XP_026743446.1"/>
    </source>
</evidence>
<feature type="region of interest" description="Disordered" evidence="1">
    <location>
        <begin position="746"/>
        <end position="917"/>
    </location>
</feature>
<feature type="compositionally biased region" description="Basic and acidic residues" evidence="1">
    <location>
        <begin position="264"/>
        <end position="323"/>
    </location>
</feature>
<name>A0A7E5WTG4_TRINI</name>
<dbReference type="InParanoid" id="A0A7E5WTG4"/>
<feature type="compositionally biased region" description="Basic and acidic residues" evidence="1">
    <location>
        <begin position="245"/>
        <end position="255"/>
    </location>
</feature>
<keyword evidence="2" id="KW-1185">Reference proteome</keyword>
<dbReference type="RefSeq" id="XP_026743446.1">
    <property type="nucleotide sequence ID" value="XM_026887645.1"/>
</dbReference>
<dbReference type="GO" id="GO:0003676">
    <property type="term" value="F:nucleic acid binding"/>
    <property type="evidence" value="ECO:0007669"/>
    <property type="project" value="InterPro"/>
</dbReference>
<dbReference type="SUPFAM" id="SSF54928">
    <property type="entry name" value="RNA-binding domain, RBD"/>
    <property type="match status" value="1"/>
</dbReference>
<evidence type="ECO:0000256" key="1">
    <source>
        <dbReference type="SAM" id="MobiDB-lite"/>
    </source>
</evidence>
<dbReference type="KEGG" id="tnl:113505117"/>
<dbReference type="InterPro" id="IPR035979">
    <property type="entry name" value="RBD_domain_sf"/>
</dbReference>
<protein>
    <submittedName>
        <fullName evidence="3">Uncharacterized protein LOC113505117 isoform X1</fullName>
    </submittedName>
</protein>
<feature type="compositionally biased region" description="Polar residues" evidence="1">
    <location>
        <begin position="836"/>
        <end position="851"/>
    </location>
</feature>
<accession>A0A7E5WTG4</accession>
<dbReference type="GeneID" id="113505117"/>
<dbReference type="OrthoDB" id="7430688at2759"/>
<dbReference type="Proteomes" id="UP000322000">
    <property type="component" value="Chromosome 24"/>
</dbReference>
<sequence>MLLTIYNLPPKVRYQDIKTILTTKCGLNEFILDNLTAHTLKTKKVTVGLPEEEDAALVMRKINGHNFEGNFLVVELLKKKPANNEDELVNQVMSTYNNMRNFQVNDQDAPILNNPFGLSQQPTLQQPYYQQAAVSAIHQYGFGQNSLQQNHSASYYFGTGIQSQNVFANYGHPQQMASQSSQLMSQSFGNYNQEAPLGFGQPNTSDVWLTHSNQYSSGNVPGENNHSQRRKTKWDNFDNNASGSRDAHGRDRDRNTSSNSYGREPARPMRRPPGDWRDRPGNRTGPHGDEPRAPASNRRELRDLTSRDPRDYMPLAKQRDLYKVRPKQTPQVFGKHVINPYHGSQGPRAPVPRPSRPRNRGTDIKPREGVKRDLKEKTEQPAKRPREEADIDPSKPEDKPKDPKKPTVPSRAVTWRAQLASAFAREILNNPENKTDLDPELVLIELKAAIRNRLALLVGTDYEMRMNAMGALYKLHYSEESHRELFAKITADMNKLKDCLGPVDPDGADAPAPEQPVEQQPVDDDVMIVEPEPPSPEATGPAICAEDENADKYKNMDNEQNIFRQLDETISKAMDDELDEMFHEILEEFEKESDVTYKGILEEVKNVTLTLKQVIKSNITKRYLNIGPIVVRIFATPKICKTKLAPVLEAEGITNLCKTSKCYIGMCQSYEELDRLCAMKTLVVENSSISMKPYHLTGKKKKVTRDDILAHRKAIADSFTKFAQTQEKLVGSSAVQSAEDKVVELSEDNAGVTGDGATDEGSCEQSKVPVTTNVDLTENDSNSQNDNQNDEKTENDEESSAIVVKQENAEEEIKNEEDNEQLQHDKENIIQEGGLDTNTQTIDENNMIQVKQENDVQTEENTVKEVVSQDSKQLSQGSDDSVGNGELNDIKDEGPVYPDNCDDIDMHDLNEDDLEDW</sequence>
<proteinExistence type="predicted"/>
<dbReference type="AlphaFoldDB" id="A0A7E5WTG4"/>
<feature type="region of interest" description="Disordered" evidence="1">
    <location>
        <begin position="194"/>
        <end position="413"/>
    </location>
</feature>
<feature type="compositionally biased region" description="Polar residues" evidence="1">
    <location>
        <begin position="868"/>
        <end position="881"/>
    </location>
</feature>
<gene>
    <name evidence="3" type="primary">LOC113505117</name>
</gene>